<dbReference type="STRING" id="1116229.S3CMF3"/>
<feature type="chain" id="PRO_5004518907" evidence="4">
    <location>
        <begin position="23"/>
        <end position="646"/>
    </location>
</feature>
<gene>
    <name evidence="7" type="ORF">GLAREA_02296</name>
</gene>
<dbReference type="InterPro" id="IPR008922">
    <property type="entry name" value="Di-copper_centre_dom_sf"/>
</dbReference>
<reference evidence="7 8" key="1">
    <citation type="journal article" date="2013" name="BMC Genomics">
        <title>Genomics-driven discovery of the pneumocandin biosynthetic gene cluster in the fungus Glarea lozoyensis.</title>
        <authorList>
            <person name="Chen L."/>
            <person name="Yue Q."/>
            <person name="Zhang X."/>
            <person name="Xiang M."/>
            <person name="Wang C."/>
            <person name="Li S."/>
            <person name="Che Y."/>
            <person name="Ortiz-Lopez F.J."/>
            <person name="Bills G.F."/>
            <person name="Liu X."/>
            <person name="An Z."/>
        </authorList>
    </citation>
    <scope>NUCLEOTIDE SEQUENCE [LARGE SCALE GENOMIC DNA]</scope>
    <source>
        <strain evidence="8">ATCC 20868 / MF5171</strain>
    </source>
</reference>
<dbReference type="KEGG" id="glz:GLAREA_02296"/>
<sequence length="646" mass="72455">MVSTKSWVTVFLTSLASKLALSTPVDKRGPDDDLATTALNNAYKVLNGTLKDGSKITTCTKSNVAVRKEYGDLSLDERTDYINAVKCLLAAPSKLSATQYPGAKNRFDDFVVVHINMTMHVHDTANFLHWHRYYIWAYETALRSECNYKGYQPYWNWGKYPDPNTSPIFNGDAYSMGGNGEYVKHAGYALGMASVNVPAGNGGGCVRTGPFANMTVNLGPLAPSVDPNLKIPKNPRADGYGYNPRCLRRDVNNYFTTRSSRPVDIANHIKSTSDIEVFETTLQKDVQSAFSLHTGGHYSIWGDPGGDFYVSPAEPVFWLHHGQVDRHWWIWQNQDPANRVQQYKGGTVMMQPNSPRGKITDIQELSVVAPKGFGGIARKSTIARTIARRYFDQERLGASFFFSRGGGDVGHAGKFFTSLASQLAHNVPHVHQFISDAITEQNDIANQSLRDQWRQLVFRPLSRLDGRSSLSSHVLVVDALVVDALDECDNENHIRIILQLLAETRFLQVRLGVLITSTPEVPIRYGFHQIPDSEYRDFILHDIKAATVDHDIFIFLYQEMGLIGGEYALGTGWPGEQALRQLVLNANGLFIWAVTACRFIREGRWYVAKRLSMMLEGSTFALAPEHYLNNIYTTVLKITIHEEYLK</sequence>
<evidence type="ECO:0000256" key="3">
    <source>
        <dbReference type="ARBA" id="ARBA00023002"/>
    </source>
</evidence>
<dbReference type="PANTHER" id="PTHR11474:SF125">
    <property type="entry name" value="N-ACETYL-6-HYDROXYTRYPTOPHAN OXIDASE IVOB-RELATED"/>
    <property type="match status" value="1"/>
</dbReference>
<evidence type="ECO:0000256" key="2">
    <source>
        <dbReference type="ARBA" id="ARBA00022737"/>
    </source>
</evidence>
<dbReference type="EMBL" id="KE145371">
    <property type="protein sequence ID" value="EPE26384.1"/>
    <property type="molecule type" value="Genomic_DNA"/>
</dbReference>
<keyword evidence="3" id="KW-0560">Oxidoreductase</keyword>
<accession>S3CMF3</accession>
<evidence type="ECO:0000313" key="7">
    <source>
        <dbReference type="EMBL" id="EPE26384.1"/>
    </source>
</evidence>
<keyword evidence="2" id="KW-0677">Repeat</keyword>
<dbReference type="Gene3D" id="1.10.1280.10">
    <property type="entry name" value="Di-copper center containing domain from catechol oxidase"/>
    <property type="match status" value="1"/>
</dbReference>
<evidence type="ECO:0000259" key="6">
    <source>
        <dbReference type="Pfam" id="PF24883"/>
    </source>
</evidence>
<dbReference type="InterPro" id="IPR002227">
    <property type="entry name" value="Tyrosinase_Cu-bd"/>
</dbReference>
<dbReference type="InterPro" id="IPR050316">
    <property type="entry name" value="Tyrosinase/Hemocyanin"/>
</dbReference>
<organism evidence="7 8">
    <name type="scientific">Glarea lozoyensis (strain ATCC 20868 / MF5171)</name>
    <dbReference type="NCBI Taxonomy" id="1116229"/>
    <lineage>
        <taxon>Eukaryota</taxon>
        <taxon>Fungi</taxon>
        <taxon>Dikarya</taxon>
        <taxon>Ascomycota</taxon>
        <taxon>Pezizomycotina</taxon>
        <taxon>Leotiomycetes</taxon>
        <taxon>Helotiales</taxon>
        <taxon>Helotiaceae</taxon>
        <taxon>Glarea</taxon>
    </lineage>
</organism>
<dbReference type="AlphaFoldDB" id="S3CMF3"/>
<dbReference type="Proteomes" id="UP000016922">
    <property type="component" value="Unassembled WGS sequence"/>
</dbReference>
<dbReference type="OrthoDB" id="6132182at2759"/>
<feature type="signal peptide" evidence="4">
    <location>
        <begin position="1"/>
        <end position="22"/>
    </location>
</feature>
<evidence type="ECO:0000256" key="1">
    <source>
        <dbReference type="ARBA" id="ARBA00022723"/>
    </source>
</evidence>
<proteinExistence type="predicted"/>
<evidence type="ECO:0000256" key="4">
    <source>
        <dbReference type="SAM" id="SignalP"/>
    </source>
</evidence>
<dbReference type="PRINTS" id="PR00092">
    <property type="entry name" value="TYROSINASE"/>
</dbReference>
<keyword evidence="4" id="KW-0732">Signal</keyword>
<dbReference type="Pfam" id="PF00264">
    <property type="entry name" value="Tyrosinase"/>
    <property type="match status" value="1"/>
</dbReference>
<evidence type="ECO:0000259" key="5">
    <source>
        <dbReference type="Pfam" id="PF00264"/>
    </source>
</evidence>
<dbReference type="GeneID" id="19461354"/>
<dbReference type="SUPFAM" id="SSF48056">
    <property type="entry name" value="Di-copper centre-containing domain"/>
    <property type="match status" value="1"/>
</dbReference>
<feature type="domain" description="Nephrocystin 3-like N-terminal" evidence="6">
    <location>
        <begin position="379"/>
        <end position="517"/>
    </location>
</feature>
<dbReference type="InterPro" id="IPR056884">
    <property type="entry name" value="NPHP3-like_N"/>
</dbReference>
<dbReference type="HOGENOM" id="CLU_423918_0_0_1"/>
<dbReference type="GO" id="GO:0046872">
    <property type="term" value="F:metal ion binding"/>
    <property type="evidence" value="ECO:0007669"/>
    <property type="project" value="UniProtKB-KW"/>
</dbReference>
<feature type="domain" description="Tyrosinase copper-binding" evidence="5">
    <location>
        <begin position="104"/>
        <end position="334"/>
    </location>
</feature>
<dbReference type="PANTHER" id="PTHR11474">
    <property type="entry name" value="TYROSINASE FAMILY MEMBER"/>
    <property type="match status" value="1"/>
</dbReference>
<protein>
    <submittedName>
        <fullName evidence="7">Di-copper centre-containing</fullName>
    </submittedName>
</protein>
<keyword evidence="8" id="KW-1185">Reference proteome</keyword>
<evidence type="ECO:0000313" key="8">
    <source>
        <dbReference type="Proteomes" id="UP000016922"/>
    </source>
</evidence>
<dbReference type="eggNOG" id="ENOG502RM4B">
    <property type="taxonomic scope" value="Eukaryota"/>
</dbReference>
<dbReference type="RefSeq" id="XP_008087703.1">
    <property type="nucleotide sequence ID" value="XM_008089512.1"/>
</dbReference>
<keyword evidence="1" id="KW-0479">Metal-binding</keyword>
<name>S3CMF3_GLAL2</name>
<dbReference type="GO" id="GO:0016491">
    <property type="term" value="F:oxidoreductase activity"/>
    <property type="evidence" value="ECO:0007669"/>
    <property type="project" value="UniProtKB-KW"/>
</dbReference>
<dbReference type="Pfam" id="PF24883">
    <property type="entry name" value="NPHP3_N"/>
    <property type="match status" value="1"/>
</dbReference>